<sequence length="270" mass="29732">MKTRGCQKNTPYDLARLFNKAYGRASTLEKATKRFERSGIWPLNPEAFGEEDVLPARNLGPTIIADEELAIKISVPSNAKDAATPSSAHQSASNSTFENLTSPIPVTPPHISDTNSSRHPTTNIGTLNSTIPPSSGSLQHVTFRKRSTVSVADASPIPRPSNATDKNPLTKRRKTTNQRSEILTVSSIEERLEEAERRRSLKLAKTPKTSSVRSTGLFLYQKSTPSYVKVKDNFDLSSHHFSAILTLSKTILIKENRSTLTNHTTLVILI</sequence>
<name>A0A8K0G9X7_IGNLU</name>
<reference evidence="2" key="1">
    <citation type="submission" date="2019-08" db="EMBL/GenBank/DDBJ databases">
        <title>The genome of the North American firefly Photinus pyralis.</title>
        <authorList>
            <consortium name="Photinus pyralis genome working group"/>
            <person name="Fallon T.R."/>
            <person name="Sander Lower S.E."/>
            <person name="Weng J.-K."/>
        </authorList>
    </citation>
    <scope>NUCLEOTIDE SEQUENCE</scope>
    <source>
        <strain evidence="2">TRF0915ILg1</strain>
        <tissue evidence="2">Whole body</tissue>
    </source>
</reference>
<accession>A0A8K0G9X7</accession>
<feature type="region of interest" description="Disordered" evidence="1">
    <location>
        <begin position="80"/>
        <end position="118"/>
    </location>
</feature>
<keyword evidence="3" id="KW-1185">Reference proteome</keyword>
<comment type="caution">
    <text evidence="2">The sequence shown here is derived from an EMBL/GenBank/DDBJ whole genome shotgun (WGS) entry which is preliminary data.</text>
</comment>
<gene>
    <name evidence="2" type="ORF">ILUMI_12040</name>
</gene>
<feature type="region of interest" description="Disordered" evidence="1">
    <location>
        <begin position="149"/>
        <end position="178"/>
    </location>
</feature>
<evidence type="ECO:0000256" key="1">
    <source>
        <dbReference type="SAM" id="MobiDB-lite"/>
    </source>
</evidence>
<organism evidence="2 3">
    <name type="scientific">Ignelater luminosus</name>
    <name type="common">Cucubano</name>
    <name type="synonym">Pyrophorus luminosus</name>
    <dbReference type="NCBI Taxonomy" id="2038154"/>
    <lineage>
        <taxon>Eukaryota</taxon>
        <taxon>Metazoa</taxon>
        <taxon>Ecdysozoa</taxon>
        <taxon>Arthropoda</taxon>
        <taxon>Hexapoda</taxon>
        <taxon>Insecta</taxon>
        <taxon>Pterygota</taxon>
        <taxon>Neoptera</taxon>
        <taxon>Endopterygota</taxon>
        <taxon>Coleoptera</taxon>
        <taxon>Polyphaga</taxon>
        <taxon>Elateriformia</taxon>
        <taxon>Elateroidea</taxon>
        <taxon>Elateridae</taxon>
        <taxon>Agrypninae</taxon>
        <taxon>Pyrophorini</taxon>
        <taxon>Ignelater</taxon>
    </lineage>
</organism>
<dbReference type="OrthoDB" id="6775047at2759"/>
<protein>
    <submittedName>
        <fullName evidence="2">Uncharacterized protein</fullName>
    </submittedName>
</protein>
<feature type="compositionally biased region" description="Polar residues" evidence="1">
    <location>
        <begin position="84"/>
        <end position="104"/>
    </location>
</feature>
<dbReference type="AlphaFoldDB" id="A0A8K0G9X7"/>
<dbReference type="Proteomes" id="UP000801492">
    <property type="component" value="Unassembled WGS sequence"/>
</dbReference>
<evidence type="ECO:0000313" key="3">
    <source>
        <dbReference type="Proteomes" id="UP000801492"/>
    </source>
</evidence>
<evidence type="ECO:0000313" key="2">
    <source>
        <dbReference type="EMBL" id="KAF2894132.1"/>
    </source>
</evidence>
<proteinExistence type="predicted"/>
<dbReference type="EMBL" id="VTPC01007306">
    <property type="protein sequence ID" value="KAF2894132.1"/>
    <property type="molecule type" value="Genomic_DNA"/>
</dbReference>